<dbReference type="AlphaFoldDB" id="A0A1E1J4R0"/>
<accession>A0A1E1J4R0</accession>
<proteinExistence type="predicted"/>
<feature type="compositionally biased region" description="Polar residues" evidence="1">
    <location>
        <begin position="48"/>
        <end position="63"/>
    </location>
</feature>
<feature type="compositionally biased region" description="Basic and acidic residues" evidence="1">
    <location>
        <begin position="100"/>
        <end position="118"/>
    </location>
</feature>
<feature type="compositionally biased region" description="Basic and acidic residues" evidence="1">
    <location>
        <begin position="28"/>
        <end position="47"/>
    </location>
</feature>
<name>A0A1E1J4R0_LEIGU</name>
<evidence type="ECO:0000256" key="1">
    <source>
        <dbReference type="SAM" id="MobiDB-lite"/>
    </source>
</evidence>
<organism evidence="2">
    <name type="scientific">Leishmania guyanensis</name>
    <dbReference type="NCBI Taxonomy" id="5670"/>
    <lineage>
        <taxon>Eukaryota</taxon>
        <taxon>Discoba</taxon>
        <taxon>Euglenozoa</taxon>
        <taxon>Kinetoplastea</taxon>
        <taxon>Metakinetoplastina</taxon>
        <taxon>Trypanosomatida</taxon>
        <taxon>Trypanosomatidae</taxon>
        <taxon>Leishmaniinae</taxon>
        <taxon>Leishmania</taxon>
        <taxon>Leishmania guyanensis species complex</taxon>
    </lineage>
</organism>
<feature type="region of interest" description="Disordered" evidence="1">
    <location>
        <begin position="1"/>
        <end position="161"/>
    </location>
</feature>
<dbReference type="EMBL" id="CALQ01001597">
    <property type="protein sequence ID" value="CCM18587.1"/>
    <property type="molecule type" value="Genomic_DNA"/>
</dbReference>
<feature type="compositionally biased region" description="Low complexity" evidence="1">
    <location>
        <begin position="64"/>
        <end position="90"/>
    </location>
</feature>
<reference evidence="2" key="1">
    <citation type="submission" date="2012-08" db="EMBL/GenBank/DDBJ databases">
        <title>Comparative genomics of metastatic and non-metastatic Leishmania guyanensis provides insights into polygenic factors involved in Leishmania RNA virus infection.</title>
        <authorList>
            <person name="Smith D."/>
            <person name="Hertz-Fowler C."/>
            <person name="Martin R."/>
            <person name="Dickens N."/>
            <person name="Fasel N."/>
            <person name="Falquet L."/>
            <person name="Beverley S."/>
            <person name="Zangger H."/>
            <person name="Calderon-Copete S."/>
            <person name="Mottram J."/>
            <person name="Xenarios I."/>
        </authorList>
    </citation>
    <scope>NUCLEOTIDE SEQUENCE</scope>
    <source>
        <strain evidence="2">MHOM/BR/75/M4147/SSU:IR2SAT-LUC</strain>
    </source>
</reference>
<protein>
    <submittedName>
        <fullName evidence="2">Uncharacterized protein</fullName>
    </submittedName>
</protein>
<gene>
    <name evidence="2" type="primary">LgM4147LRVhigh.33.01960.00020</name>
    <name evidence="2" type="ORF">BN36_3360750</name>
</gene>
<sequence length="215" mass="23366">MSGIIHKESLPGQSLIKRRRVDTQATTEPHKKGENGDDSERLVDDVSKSATGENDVINSTEVQSGSFSSAAKSSAKAVQARSSSSSSSSSSDDEDDDNDQIERENARLAKLREQRSLRQQEQPKTTGAAAVPSDQSSANMSGGVDAMSSPSASKAQEGAVHTNSYDHDVLFRNAAWRNPSKATTAEEKRKQKWDSVLNRTQDSVAFGHFMKNFFK</sequence>
<evidence type="ECO:0000313" key="2">
    <source>
        <dbReference type="EMBL" id="CCM18587.1"/>
    </source>
</evidence>